<dbReference type="KEGG" id="cbae:COR50_07140"/>
<keyword evidence="2" id="KW-0805">Transcription regulation</keyword>
<feature type="domain" description="RNA polymerase sigma factor 70 region 4 type 2" evidence="6">
    <location>
        <begin position="125"/>
        <end position="174"/>
    </location>
</feature>
<dbReference type="Gene3D" id="1.10.1740.10">
    <property type="match status" value="1"/>
</dbReference>
<dbReference type="AlphaFoldDB" id="A0A291QSS8"/>
<dbReference type="InterPro" id="IPR014284">
    <property type="entry name" value="RNA_pol_sigma-70_dom"/>
</dbReference>
<gene>
    <name evidence="7" type="ORF">COR50_07140</name>
</gene>
<protein>
    <recommendedName>
        <fullName evidence="9">RNA polymerase sigma-70 factor</fullName>
    </recommendedName>
</protein>
<dbReference type="GO" id="GO:0016987">
    <property type="term" value="F:sigma factor activity"/>
    <property type="evidence" value="ECO:0007669"/>
    <property type="project" value="UniProtKB-KW"/>
</dbReference>
<dbReference type="SUPFAM" id="SSF88659">
    <property type="entry name" value="Sigma3 and sigma4 domains of RNA polymerase sigma factors"/>
    <property type="match status" value="1"/>
</dbReference>
<dbReference type="Pfam" id="PF04542">
    <property type="entry name" value="Sigma70_r2"/>
    <property type="match status" value="1"/>
</dbReference>
<dbReference type="Pfam" id="PF08281">
    <property type="entry name" value="Sigma70_r4_2"/>
    <property type="match status" value="1"/>
</dbReference>
<dbReference type="GO" id="GO:0006352">
    <property type="term" value="P:DNA-templated transcription initiation"/>
    <property type="evidence" value="ECO:0007669"/>
    <property type="project" value="InterPro"/>
</dbReference>
<evidence type="ECO:0000256" key="4">
    <source>
        <dbReference type="ARBA" id="ARBA00023163"/>
    </source>
</evidence>
<keyword evidence="3" id="KW-0731">Sigma factor</keyword>
<organism evidence="7 8">
    <name type="scientific">Chitinophaga caeni</name>
    <dbReference type="NCBI Taxonomy" id="2029983"/>
    <lineage>
        <taxon>Bacteria</taxon>
        <taxon>Pseudomonadati</taxon>
        <taxon>Bacteroidota</taxon>
        <taxon>Chitinophagia</taxon>
        <taxon>Chitinophagales</taxon>
        <taxon>Chitinophagaceae</taxon>
        <taxon>Chitinophaga</taxon>
    </lineage>
</organism>
<dbReference type="InterPro" id="IPR036388">
    <property type="entry name" value="WH-like_DNA-bd_sf"/>
</dbReference>
<keyword evidence="4" id="KW-0804">Transcription</keyword>
<evidence type="ECO:0008006" key="9">
    <source>
        <dbReference type="Google" id="ProtNLM"/>
    </source>
</evidence>
<dbReference type="EMBL" id="CP023777">
    <property type="protein sequence ID" value="ATL46977.1"/>
    <property type="molecule type" value="Genomic_DNA"/>
</dbReference>
<dbReference type="NCBIfam" id="TIGR02985">
    <property type="entry name" value="Sig70_bacteroi1"/>
    <property type="match status" value="1"/>
</dbReference>
<name>A0A291QSS8_9BACT</name>
<dbReference type="CDD" id="cd06171">
    <property type="entry name" value="Sigma70_r4"/>
    <property type="match status" value="1"/>
</dbReference>
<dbReference type="Gene3D" id="1.10.10.10">
    <property type="entry name" value="Winged helix-like DNA-binding domain superfamily/Winged helix DNA-binding domain"/>
    <property type="match status" value="1"/>
</dbReference>
<evidence type="ECO:0000313" key="8">
    <source>
        <dbReference type="Proteomes" id="UP000220133"/>
    </source>
</evidence>
<dbReference type="SUPFAM" id="SSF88946">
    <property type="entry name" value="Sigma2 domain of RNA polymerase sigma factors"/>
    <property type="match status" value="1"/>
</dbReference>
<comment type="similarity">
    <text evidence="1">Belongs to the sigma-70 factor family. ECF subfamily.</text>
</comment>
<dbReference type="Proteomes" id="UP000220133">
    <property type="component" value="Chromosome"/>
</dbReference>
<sequence>MEMKSIIMMPGLIARLKSGDEQAFKELLQLLGPKVLNYCKKKVHNDQDAEELLHDIFLKLWHFREKIDTSADVQILLFTMARNHILNFIRKKSLEFTDLPAETVALIAEEPPIIQRIDLAALQVQYQQIMQRLGEKQRKVFKLSREDGFSHKEIAEMMGISTRTVEAHIHSSLKVMRSEFKDAYILLVLFLLR</sequence>
<dbReference type="InterPro" id="IPR014327">
    <property type="entry name" value="RNA_pol_sigma70_bacteroid"/>
</dbReference>
<dbReference type="GO" id="GO:0003677">
    <property type="term" value="F:DNA binding"/>
    <property type="evidence" value="ECO:0007669"/>
    <property type="project" value="InterPro"/>
</dbReference>
<evidence type="ECO:0000259" key="5">
    <source>
        <dbReference type="Pfam" id="PF04542"/>
    </source>
</evidence>
<evidence type="ECO:0000256" key="2">
    <source>
        <dbReference type="ARBA" id="ARBA00023015"/>
    </source>
</evidence>
<accession>A0A291QSS8</accession>
<dbReference type="NCBIfam" id="TIGR02937">
    <property type="entry name" value="sigma70-ECF"/>
    <property type="match status" value="1"/>
</dbReference>
<dbReference type="InterPro" id="IPR013325">
    <property type="entry name" value="RNA_pol_sigma_r2"/>
</dbReference>
<dbReference type="PANTHER" id="PTHR43133">
    <property type="entry name" value="RNA POLYMERASE ECF-TYPE SIGMA FACTO"/>
    <property type="match status" value="1"/>
</dbReference>
<evidence type="ECO:0000256" key="3">
    <source>
        <dbReference type="ARBA" id="ARBA00023082"/>
    </source>
</evidence>
<feature type="domain" description="RNA polymerase sigma-70 region 2" evidence="5">
    <location>
        <begin position="29"/>
        <end position="93"/>
    </location>
</feature>
<dbReference type="OrthoDB" id="711087at2"/>
<dbReference type="InterPro" id="IPR013249">
    <property type="entry name" value="RNA_pol_sigma70_r4_t2"/>
</dbReference>
<dbReference type="InterPro" id="IPR039425">
    <property type="entry name" value="RNA_pol_sigma-70-like"/>
</dbReference>
<dbReference type="PANTHER" id="PTHR43133:SF46">
    <property type="entry name" value="RNA POLYMERASE SIGMA-70 FACTOR ECF SUBFAMILY"/>
    <property type="match status" value="1"/>
</dbReference>
<evidence type="ECO:0000259" key="6">
    <source>
        <dbReference type="Pfam" id="PF08281"/>
    </source>
</evidence>
<dbReference type="InterPro" id="IPR013324">
    <property type="entry name" value="RNA_pol_sigma_r3/r4-like"/>
</dbReference>
<evidence type="ECO:0000313" key="7">
    <source>
        <dbReference type="EMBL" id="ATL46977.1"/>
    </source>
</evidence>
<dbReference type="InterPro" id="IPR007627">
    <property type="entry name" value="RNA_pol_sigma70_r2"/>
</dbReference>
<reference evidence="7 8" key="1">
    <citation type="submission" date="2017-10" db="EMBL/GenBank/DDBJ databases">
        <title>Paenichitinophaga pekingensis gen. nov., sp. nov., isolated from activated sludge.</title>
        <authorList>
            <person name="Jin D."/>
            <person name="Kong X."/>
            <person name="Deng Y."/>
            <person name="Bai Z."/>
        </authorList>
    </citation>
    <scope>NUCLEOTIDE SEQUENCE [LARGE SCALE GENOMIC DNA]</scope>
    <source>
        <strain evidence="7 8">13</strain>
    </source>
</reference>
<evidence type="ECO:0000256" key="1">
    <source>
        <dbReference type="ARBA" id="ARBA00010641"/>
    </source>
</evidence>
<keyword evidence="8" id="KW-1185">Reference proteome</keyword>
<proteinExistence type="inferred from homology"/>